<dbReference type="SUPFAM" id="SSF53756">
    <property type="entry name" value="UDP-Glycosyltransferase/glycogen phosphorylase"/>
    <property type="match status" value="1"/>
</dbReference>
<feature type="transmembrane region" description="Helical" evidence="4">
    <location>
        <begin position="6"/>
        <end position="27"/>
    </location>
</feature>
<dbReference type="CDD" id="cd03784">
    <property type="entry name" value="GT1_Gtf-like"/>
    <property type="match status" value="1"/>
</dbReference>
<dbReference type="PANTHER" id="PTHR48049">
    <property type="entry name" value="GLYCOSYLTRANSFERASE"/>
    <property type="match status" value="1"/>
</dbReference>
<keyword evidence="4" id="KW-1133">Transmembrane helix</keyword>
<dbReference type="InterPro" id="IPR050481">
    <property type="entry name" value="UDP-glycosyltransf_plant"/>
</dbReference>
<dbReference type="FunFam" id="3.40.50.2000:FF:000037">
    <property type="entry name" value="Glycosyltransferase"/>
    <property type="match status" value="1"/>
</dbReference>
<accession>A0A7I8K8C6</accession>
<evidence type="ECO:0000256" key="3">
    <source>
        <dbReference type="ARBA" id="ARBA00022679"/>
    </source>
</evidence>
<keyword evidence="3" id="KW-0808">Transferase</keyword>
<keyword evidence="4" id="KW-0812">Transmembrane</keyword>
<evidence type="ECO:0000256" key="1">
    <source>
        <dbReference type="ARBA" id="ARBA00009995"/>
    </source>
</evidence>
<reference evidence="5" key="1">
    <citation type="submission" date="2020-02" db="EMBL/GenBank/DDBJ databases">
        <authorList>
            <person name="Scholz U."/>
            <person name="Mascher M."/>
            <person name="Fiebig A."/>
        </authorList>
    </citation>
    <scope>NUCLEOTIDE SEQUENCE</scope>
</reference>
<sequence>MEDGAGGARLHVVMLPWLALGHIIPFFELSKRIACKGHHVSFVSTPRNLLRLPRMPPRLAPLINLVDLLLPQVDELPRDAEATIDLTSQELRPYLRKAYDELEGQLCRFLEEARSPPVDWIVFDYAPYWVPRVAARFGVPCAFLGLFSAAVLAFYGPPSALMGDDGARTMPEHLTVPPEWIPFPSTIAFRGFEARELFRSGAERDISGVSEAIRFGVAISDCQIVAVRSCPELEPNWLNLLTEIYRKTVVPVGLLPPVAEEGADEDCRKWRGIFEWLDAQEAGSVLYAAFGSEVKLSRGELQEIALGLEKSELPFLWAFRRPSRDDGEELEKLPLPEGFEERLDGRGLVCEEWLPQVRILAHRAVAGFLTHGGWNSVVEGLSLGRAIILLPLMFDQGLNARDLVERGIGVEVPRDEVDGSFTADGISQALRLVMASPEGGPIRSIARESKATFGDEELHDEHLTRFIEYLVEHRRAPP</sequence>
<proteinExistence type="inferred from homology"/>
<dbReference type="Proteomes" id="UP000663760">
    <property type="component" value="Chromosome 3"/>
</dbReference>
<organism evidence="5 6">
    <name type="scientific">Spirodela intermedia</name>
    <name type="common">Intermediate duckweed</name>
    <dbReference type="NCBI Taxonomy" id="51605"/>
    <lineage>
        <taxon>Eukaryota</taxon>
        <taxon>Viridiplantae</taxon>
        <taxon>Streptophyta</taxon>
        <taxon>Embryophyta</taxon>
        <taxon>Tracheophyta</taxon>
        <taxon>Spermatophyta</taxon>
        <taxon>Magnoliopsida</taxon>
        <taxon>Liliopsida</taxon>
        <taxon>Araceae</taxon>
        <taxon>Lemnoideae</taxon>
        <taxon>Spirodela</taxon>
    </lineage>
</organism>
<dbReference type="EMBL" id="LR746266">
    <property type="protein sequence ID" value="CAA7393932.1"/>
    <property type="molecule type" value="Genomic_DNA"/>
</dbReference>
<evidence type="ECO:0000256" key="2">
    <source>
        <dbReference type="ARBA" id="ARBA00022676"/>
    </source>
</evidence>
<comment type="similarity">
    <text evidence="1">Belongs to the UDP-glycosyltransferase family.</text>
</comment>
<dbReference type="InterPro" id="IPR002213">
    <property type="entry name" value="UDP_glucos_trans"/>
</dbReference>
<keyword evidence="4" id="KW-0472">Membrane</keyword>
<keyword evidence="2" id="KW-0328">Glycosyltransferase</keyword>
<dbReference type="GO" id="GO:0035251">
    <property type="term" value="F:UDP-glucosyltransferase activity"/>
    <property type="evidence" value="ECO:0007669"/>
    <property type="project" value="InterPro"/>
</dbReference>
<gene>
    <name evidence="5" type="ORF">SI8410_03004620</name>
</gene>
<dbReference type="PANTHER" id="PTHR48049:SF60">
    <property type="entry name" value="UDP-GLYCOSYLTRANSFERASE 91B1"/>
    <property type="match status" value="1"/>
</dbReference>
<protein>
    <submittedName>
        <fullName evidence="5">Uncharacterized protein</fullName>
    </submittedName>
</protein>
<evidence type="ECO:0000313" key="5">
    <source>
        <dbReference type="EMBL" id="CAA7393932.1"/>
    </source>
</evidence>
<name>A0A7I8K8C6_SPIIN</name>
<feature type="transmembrane region" description="Helical" evidence="4">
    <location>
        <begin position="137"/>
        <end position="155"/>
    </location>
</feature>
<dbReference type="AlphaFoldDB" id="A0A7I8K8C6"/>
<dbReference type="FunFam" id="3.40.50.2000:FF:000088">
    <property type="entry name" value="Glycosyltransferase"/>
    <property type="match status" value="1"/>
</dbReference>
<evidence type="ECO:0000313" key="6">
    <source>
        <dbReference type="Proteomes" id="UP000663760"/>
    </source>
</evidence>
<keyword evidence="6" id="KW-1185">Reference proteome</keyword>
<dbReference type="Gene3D" id="3.40.50.2000">
    <property type="entry name" value="Glycogen Phosphorylase B"/>
    <property type="match status" value="2"/>
</dbReference>
<dbReference type="Pfam" id="PF00201">
    <property type="entry name" value="UDPGT"/>
    <property type="match status" value="1"/>
</dbReference>
<evidence type="ECO:0000256" key="4">
    <source>
        <dbReference type="SAM" id="Phobius"/>
    </source>
</evidence>
<dbReference type="OrthoDB" id="5835829at2759"/>